<dbReference type="InterPro" id="IPR055729">
    <property type="entry name" value="DUF7305"/>
</dbReference>
<sequence length="658" mass="67813">MAHTPGSDGCTGQRRHQRGAALLVALVLLSVMLMLGLSSMSNSAIEERMAANQRAHVLAYNEAEAGAGGLFRRLQNGEALGGGTPPRDLLSALQAIEAATMPVLTDCDSTQQQKRNALQSARETLAEELGENQSGSWQTGINAHGESAWELVPYPDVVLSLDEAACEETGNAPSPYLPLADNEAAVWVVSQGRYGQEGAWAQRSVRTLIRLAAAESGSAVNGLMTCEGVAVLGSGIIDSYDSAEGAYGGTNQRKANALVSSQVHQDPSDPRFDPLDGSYREEQAAVYLQGSSPIYGRVESAGGVAMTGSAEIHGDTVANASVYIKGGGAHLYGDMNAVSTVVLASSGRVHGNVRTNDRIVTQNWSAWIGGDATTSEFVSVRTPQDQVGGALSLRPGGAGVDAVASVATPSECDSLGFGDASTDPVLLLDAAGVVSGGPLDVTNGNKDYRLDAAGFHRLDSKGLAETRLGRAPVEVELTDGRESLAVKFDDFSLGGSNTITVGSPGSPVDMVLYIDGSTNLGGGSRFVISEGSTLQMVTTGAFNLGSGLVLGDGKPSKTVDGKVVPIFSLYSSHDDGDAANGVIIGGASAFYGQIVAPFSTMDVTGSGGFFGAANVDNAVIRGAGGFHFDERFLDMRIAPPGGAGNAVTPHLEAWGETL</sequence>
<feature type="domain" description="Type 4 fimbrial biogenesis protein PilX N-terminal" evidence="2">
    <location>
        <begin position="18"/>
        <end position="66"/>
    </location>
</feature>
<keyword evidence="1" id="KW-0812">Transmembrane</keyword>
<dbReference type="STRING" id="442341.SAMN04487959_10863"/>
<dbReference type="InterPro" id="IPR025746">
    <property type="entry name" value="PilX_N_dom"/>
</dbReference>
<keyword evidence="1" id="KW-1133">Transmembrane helix</keyword>
<evidence type="ECO:0000256" key="1">
    <source>
        <dbReference type="SAM" id="Phobius"/>
    </source>
</evidence>
<dbReference type="EMBL" id="FOPY01000008">
    <property type="protein sequence ID" value="SFH70725.1"/>
    <property type="molecule type" value="Genomic_DNA"/>
</dbReference>
<feature type="domain" description="DUF7305" evidence="3">
    <location>
        <begin position="509"/>
        <end position="632"/>
    </location>
</feature>
<dbReference type="Pfam" id="PF23981">
    <property type="entry name" value="DUF7305"/>
    <property type="match status" value="1"/>
</dbReference>
<protein>
    <submittedName>
        <fullName evidence="4">Polymer-forming protein</fullName>
    </submittedName>
</protein>
<dbReference type="RefSeq" id="WP_092846668.1">
    <property type="nucleotide sequence ID" value="NZ_FOPY01000008.1"/>
</dbReference>
<evidence type="ECO:0000313" key="5">
    <source>
        <dbReference type="Proteomes" id="UP000199040"/>
    </source>
</evidence>
<reference evidence="4 5" key="1">
    <citation type="submission" date="2016-10" db="EMBL/GenBank/DDBJ databases">
        <authorList>
            <person name="de Groot N.N."/>
        </authorList>
    </citation>
    <scope>NUCLEOTIDE SEQUENCE [LARGE SCALE GENOMIC DNA]</scope>
    <source>
        <strain evidence="4 5">CGMCC 1.6848</strain>
    </source>
</reference>
<keyword evidence="1" id="KW-0472">Membrane</keyword>
<dbReference type="Pfam" id="PF14341">
    <property type="entry name" value="PilX_N"/>
    <property type="match status" value="1"/>
</dbReference>
<gene>
    <name evidence="4" type="ORF">SAMN04487959_10863</name>
</gene>
<evidence type="ECO:0000259" key="2">
    <source>
        <dbReference type="Pfam" id="PF14341"/>
    </source>
</evidence>
<accession>A0A1I3C839</accession>
<keyword evidence="5" id="KW-1185">Reference proteome</keyword>
<feature type="transmembrane region" description="Helical" evidence="1">
    <location>
        <begin position="20"/>
        <end position="40"/>
    </location>
</feature>
<evidence type="ECO:0000259" key="3">
    <source>
        <dbReference type="Pfam" id="PF23981"/>
    </source>
</evidence>
<name>A0A1I3C839_9GAMM</name>
<dbReference type="Proteomes" id="UP000199040">
    <property type="component" value="Unassembled WGS sequence"/>
</dbReference>
<organism evidence="4 5">
    <name type="scientific">Modicisalibacter xianhensis</name>
    <dbReference type="NCBI Taxonomy" id="442341"/>
    <lineage>
        <taxon>Bacteria</taxon>
        <taxon>Pseudomonadati</taxon>
        <taxon>Pseudomonadota</taxon>
        <taxon>Gammaproteobacteria</taxon>
        <taxon>Oceanospirillales</taxon>
        <taxon>Halomonadaceae</taxon>
        <taxon>Modicisalibacter</taxon>
    </lineage>
</organism>
<evidence type="ECO:0000313" key="4">
    <source>
        <dbReference type="EMBL" id="SFH70725.1"/>
    </source>
</evidence>
<dbReference type="AlphaFoldDB" id="A0A1I3C839"/>
<proteinExistence type="predicted"/>